<dbReference type="PANTHER" id="PTHR23112">
    <property type="entry name" value="G PROTEIN-COUPLED RECEPTOR 157-RELATED"/>
    <property type="match status" value="1"/>
</dbReference>
<keyword evidence="4 6" id="KW-0472">Membrane</keyword>
<feature type="non-terminal residue" evidence="7">
    <location>
        <position position="325"/>
    </location>
</feature>
<feature type="compositionally biased region" description="Polar residues" evidence="5">
    <location>
        <begin position="1"/>
        <end position="16"/>
    </location>
</feature>
<organism evidence="7 8">
    <name type="scientific">Cryomyces antarcticus</name>
    <dbReference type="NCBI Taxonomy" id="329879"/>
    <lineage>
        <taxon>Eukaryota</taxon>
        <taxon>Fungi</taxon>
        <taxon>Dikarya</taxon>
        <taxon>Ascomycota</taxon>
        <taxon>Pezizomycotina</taxon>
        <taxon>Dothideomycetes</taxon>
        <taxon>Dothideomycetes incertae sedis</taxon>
        <taxon>Cryomyces</taxon>
    </lineage>
</organism>
<dbReference type="Gene3D" id="1.20.1070.10">
    <property type="entry name" value="Rhodopsin 7-helix transmembrane proteins"/>
    <property type="match status" value="1"/>
</dbReference>
<protein>
    <recommendedName>
        <fullName evidence="9">G-protein coupled receptors family 1 profile domain-containing protein</fullName>
    </recommendedName>
</protein>
<evidence type="ECO:0000256" key="1">
    <source>
        <dbReference type="ARBA" id="ARBA00004141"/>
    </source>
</evidence>
<dbReference type="PANTHER" id="PTHR23112:SF0">
    <property type="entry name" value="TRANSMEMBRANE PROTEIN 116"/>
    <property type="match status" value="1"/>
</dbReference>
<evidence type="ECO:0000256" key="6">
    <source>
        <dbReference type="SAM" id="Phobius"/>
    </source>
</evidence>
<evidence type="ECO:0000256" key="4">
    <source>
        <dbReference type="ARBA" id="ARBA00023136"/>
    </source>
</evidence>
<proteinExistence type="predicted"/>
<feature type="compositionally biased region" description="Polar residues" evidence="5">
    <location>
        <begin position="78"/>
        <end position="87"/>
    </location>
</feature>
<feature type="region of interest" description="Disordered" evidence="5">
    <location>
        <begin position="1"/>
        <end position="30"/>
    </location>
</feature>
<evidence type="ECO:0000256" key="5">
    <source>
        <dbReference type="SAM" id="MobiDB-lite"/>
    </source>
</evidence>
<feature type="transmembrane region" description="Helical" evidence="6">
    <location>
        <begin position="193"/>
        <end position="215"/>
    </location>
</feature>
<evidence type="ECO:0000256" key="3">
    <source>
        <dbReference type="ARBA" id="ARBA00022989"/>
    </source>
</evidence>
<feature type="compositionally biased region" description="Acidic residues" evidence="5">
    <location>
        <begin position="310"/>
        <end position="325"/>
    </location>
</feature>
<evidence type="ECO:0000256" key="2">
    <source>
        <dbReference type="ARBA" id="ARBA00022692"/>
    </source>
</evidence>
<evidence type="ECO:0008006" key="9">
    <source>
        <dbReference type="Google" id="ProtNLM"/>
    </source>
</evidence>
<keyword evidence="8" id="KW-1185">Reference proteome</keyword>
<dbReference type="EMBL" id="JAVRRA010026073">
    <property type="protein sequence ID" value="KAK5100810.1"/>
    <property type="molecule type" value="Genomic_DNA"/>
</dbReference>
<feature type="region of interest" description="Disordered" evidence="5">
    <location>
        <begin position="63"/>
        <end position="87"/>
    </location>
</feature>
<feature type="transmembrane region" description="Helical" evidence="6">
    <location>
        <begin position="154"/>
        <end position="173"/>
    </location>
</feature>
<sequence>MHRSVLQTVSARSFSDPSPEVPLPGESESVTKMTEINVMSESRDRSEGDATVAADTYFSSQACSSAPTASPKAVPSTIPLSHQSRPDSATISWPMAPISTLQANDFGNNMVTTCSSNRPLVEKNVPRRKSIITVISKHRRNTSGGSASHINSAAWAYAKVALLMFFALCVVWIPSTVNRVYSLVHPDQALFRLNLVAAAVLPTQGFWNFLIYVCTSSKQCQSAWRSMKWNTYVGKGKKKDTSPGVTFGLPPDDLTATVGGELSGGSGSQFHRIQSVTVQPFDYTFANGGVEPVSPGGRGPRPTYQGEQPSDLEDDSDDFDEVSDE</sequence>
<comment type="subcellular location">
    <subcellularLocation>
        <location evidence="1">Membrane</location>
        <topology evidence="1">Multi-pass membrane protein</topology>
    </subcellularLocation>
</comment>
<name>A0ABR0KMK2_9PEZI</name>
<dbReference type="Proteomes" id="UP001357485">
    <property type="component" value="Unassembled WGS sequence"/>
</dbReference>
<feature type="region of interest" description="Disordered" evidence="5">
    <location>
        <begin position="287"/>
        <end position="325"/>
    </location>
</feature>
<reference evidence="7 8" key="1">
    <citation type="submission" date="2023-08" db="EMBL/GenBank/DDBJ databases">
        <title>Black Yeasts Isolated from many extreme environments.</title>
        <authorList>
            <person name="Coleine C."/>
            <person name="Stajich J.E."/>
            <person name="Selbmann L."/>
        </authorList>
    </citation>
    <scope>NUCLEOTIDE SEQUENCE [LARGE SCALE GENOMIC DNA]</scope>
    <source>
        <strain evidence="7 8">CCFEE 536</strain>
    </source>
</reference>
<evidence type="ECO:0000313" key="7">
    <source>
        <dbReference type="EMBL" id="KAK5100810.1"/>
    </source>
</evidence>
<keyword evidence="2 6" id="KW-0812">Transmembrane</keyword>
<dbReference type="SUPFAM" id="SSF81321">
    <property type="entry name" value="Family A G protein-coupled receptor-like"/>
    <property type="match status" value="1"/>
</dbReference>
<comment type="caution">
    <text evidence="7">The sequence shown here is derived from an EMBL/GenBank/DDBJ whole genome shotgun (WGS) entry which is preliminary data.</text>
</comment>
<gene>
    <name evidence="7" type="ORF">LTR16_007102</name>
</gene>
<evidence type="ECO:0000313" key="8">
    <source>
        <dbReference type="Proteomes" id="UP001357485"/>
    </source>
</evidence>
<accession>A0ABR0KMK2</accession>
<keyword evidence="3 6" id="KW-1133">Transmembrane helix</keyword>